<dbReference type="EMBL" id="LT598464">
    <property type="protein sequence ID" value="SCU81491.1"/>
    <property type="molecule type" value="Genomic_DNA"/>
</dbReference>
<dbReference type="SUPFAM" id="SSF56399">
    <property type="entry name" value="ADP-ribosylation"/>
    <property type="match status" value="1"/>
</dbReference>
<evidence type="ECO:0000256" key="2">
    <source>
        <dbReference type="ARBA" id="ARBA00009836"/>
    </source>
</evidence>
<protein>
    <recommendedName>
        <fullName evidence="3">2'-phosphotransferase</fullName>
        <ecNumber evidence="3">2.7.1.160</ecNumber>
    </recommendedName>
</protein>
<evidence type="ECO:0000256" key="5">
    <source>
        <dbReference type="ARBA" id="ARBA00023027"/>
    </source>
</evidence>
<dbReference type="Pfam" id="PF01885">
    <property type="entry name" value="PTS_2-RNA"/>
    <property type="match status" value="1"/>
</dbReference>
<dbReference type="GO" id="GO:0000215">
    <property type="term" value="F:tRNA 2'-phosphotransferase activity"/>
    <property type="evidence" value="ECO:0007669"/>
    <property type="project" value="UniProtKB-EC"/>
</dbReference>
<dbReference type="Gene3D" id="1.10.10.970">
    <property type="entry name" value="RNA 2'-phosphotransferase, Tpt1/KptA family, N-terminal domain"/>
    <property type="match status" value="1"/>
</dbReference>
<evidence type="ECO:0000256" key="1">
    <source>
        <dbReference type="ARBA" id="ARBA00003343"/>
    </source>
</evidence>
<comment type="catalytic activity">
    <reaction evidence="6">
        <text>2'-phospho-[ligated tRNA] + NAD(+) = mature tRNA + ADP-alpha-D-ribose 1'',2''-cyclic phosphate + nicotinamide</text>
        <dbReference type="Rhea" id="RHEA:23324"/>
        <dbReference type="Rhea" id="RHEA-COMP:11106"/>
        <dbReference type="Rhea" id="RHEA-COMP:11107"/>
        <dbReference type="ChEBI" id="CHEBI:17154"/>
        <dbReference type="ChEBI" id="CHEBI:57540"/>
        <dbReference type="ChEBI" id="CHEBI:76596"/>
        <dbReference type="ChEBI" id="CHEBI:82883"/>
        <dbReference type="ChEBI" id="CHEBI:85027"/>
        <dbReference type="EC" id="2.7.1.160"/>
    </reaction>
</comment>
<dbReference type="InterPro" id="IPR002745">
    <property type="entry name" value="Ptrans_KptA/Tpt1"/>
</dbReference>
<dbReference type="GO" id="GO:0006388">
    <property type="term" value="P:tRNA splicing, via endonucleolytic cleavage and ligation"/>
    <property type="evidence" value="ECO:0007669"/>
    <property type="project" value="TreeGrafter"/>
</dbReference>
<dbReference type="STRING" id="1230905.A0A1G4IWJ4"/>
<name>A0A1G4IWJ4_9SACH</name>
<evidence type="ECO:0000256" key="3">
    <source>
        <dbReference type="ARBA" id="ARBA00012007"/>
    </source>
</evidence>
<organism evidence="7 8">
    <name type="scientific">Lachancea mirantina</name>
    <dbReference type="NCBI Taxonomy" id="1230905"/>
    <lineage>
        <taxon>Eukaryota</taxon>
        <taxon>Fungi</taxon>
        <taxon>Dikarya</taxon>
        <taxon>Ascomycota</taxon>
        <taxon>Saccharomycotina</taxon>
        <taxon>Saccharomycetes</taxon>
        <taxon>Saccharomycetales</taxon>
        <taxon>Saccharomycetaceae</taxon>
        <taxon>Lachancea</taxon>
    </lineage>
</organism>
<dbReference type="EC" id="2.7.1.160" evidence="3"/>
<dbReference type="PANTHER" id="PTHR12684">
    <property type="entry name" value="PUTATIVE PHOSPHOTRANSFERASE"/>
    <property type="match status" value="1"/>
</dbReference>
<sequence>MNSDRRDTQISKSLAYLLRHGAIKEGLPIDVDGYVPIDVLLAHNRLKSQNATKLDVDRVVATNSKKRFHVKTVNNVGLICATQGHSIEQIVPTKSVLVPITDPQELPEKLIHGTNVANCLVILETGYIKKMRRNHVHLAPGVTGIDDNVVSGMRNSSNVHIYLQRDTILEKATLFKSLNDVYLSVTDIPISLIEKVTIKAKRGGDKDSKAPKKVQELTTLLEKMHIPYKMI</sequence>
<evidence type="ECO:0000313" key="7">
    <source>
        <dbReference type="EMBL" id="SCU81491.1"/>
    </source>
</evidence>
<accession>A0A1G4IWJ4</accession>
<dbReference type="InterPro" id="IPR042080">
    <property type="entry name" value="RNA_2'-PTrans_N"/>
</dbReference>
<dbReference type="PANTHER" id="PTHR12684:SF2">
    <property type="entry name" value="TRNA 2'-PHOSPHOTRANSFERASE 1"/>
    <property type="match status" value="1"/>
</dbReference>
<dbReference type="OrthoDB" id="419694at2759"/>
<evidence type="ECO:0000313" key="8">
    <source>
        <dbReference type="Proteomes" id="UP000191024"/>
    </source>
</evidence>
<dbReference type="Proteomes" id="UP000191024">
    <property type="component" value="Chromosome B"/>
</dbReference>
<evidence type="ECO:0000256" key="6">
    <source>
        <dbReference type="ARBA" id="ARBA00047949"/>
    </source>
</evidence>
<comment type="function">
    <text evidence="1">Catalyzes the last step of tRNA splicing, the transfer of the splice junction 2'-phosphate from ligated tRNA to NAD to produce ADP-ribose 1''-2'' cyclic phosphate.</text>
</comment>
<reference evidence="7 8" key="1">
    <citation type="submission" date="2016-03" db="EMBL/GenBank/DDBJ databases">
        <authorList>
            <person name="Devillers H."/>
        </authorList>
    </citation>
    <scope>NUCLEOTIDE SEQUENCE [LARGE SCALE GENOMIC DNA]</scope>
    <source>
        <strain evidence="7">CBS 11717</strain>
    </source>
</reference>
<keyword evidence="5" id="KW-0520">NAD</keyword>
<proteinExistence type="inferred from homology"/>
<dbReference type="InterPro" id="IPR042081">
    <property type="entry name" value="RNA_2'-PTrans_C"/>
</dbReference>
<dbReference type="Gene3D" id="3.20.170.30">
    <property type="match status" value="1"/>
</dbReference>
<dbReference type="AlphaFoldDB" id="A0A1G4IWJ4"/>
<gene>
    <name evidence="7" type="ORF">LAMI_0B06458G</name>
</gene>
<keyword evidence="4" id="KW-0808">Transferase</keyword>
<keyword evidence="8" id="KW-1185">Reference proteome</keyword>
<comment type="similarity">
    <text evidence="2">Belongs to the KptA/TPT1 family.</text>
</comment>
<evidence type="ECO:0000256" key="4">
    <source>
        <dbReference type="ARBA" id="ARBA00022679"/>
    </source>
</evidence>